<dbReference type="OrthoDB" id="98112at2759"/>
<dbReference type="EMBL" id="NBNE01000856">
    <property type="protein sequence ID" value="OWZ16863.1"/>
    <property type="molecule type" value="Genomic_DNA"/>
</dbReference>
<dbReference type="CDD" id="cd09275">
    <property type="entry name" value="RNase_HI_RT_DIRS1"/>
    <property type="match status" value="1"/>
</dbReference>
<organism evidence="1 2">
    <name type="scientific">Phytophthora megakarya</name>
    <dbReference type="NCBI Taxonomy" id="4795"/>
    <lineage>
        <taxon>Eukaryota</taxon>
        <taxon>Sar</taxon>
        <taxon>Stramenopiles</taxon>
        <taxon>Oomycota</taxon>
        <taxon>Peronosporomycetes</taxon>
        <taxon>Peronosporales</taxon>
        <taxon>Peronosporaceae</taxon>
        <taxon>Phytophthora</taxon>
    </lineage>
</organism>
<dbReference type="PANTHER" id="PTHR33050">
    <property type="entry name" value="REVERSE TRANSCRIPTASE DOMAIN-CONTAINING PROTEIN"/>
    <property type="match status" value="1"/>
</dbReference>
<dbReference type="AlphaFoldDB" id="A0A225WGL0"/>
<comment type="caution">
    <text evidence="1">The sequence shown here is derived from an EMBL/GenBank/DDBJ whole genome shotgun (WGS) entry which is preliminary data.</text>
</comment>
<evidence type="ECO:0000313" key="1">
    <source>
        <dbReference type="EMBL" id="OWZ16863.1"/>
    </source>
</evidence>
<reference evidence="2" key="1">
    <citation type="submission" date="2017-03" db="EMBL/GenBank/DDBJ databases">
        <title>Phytopthora megakarya and P. palmivora, two closely related causual agents of cacao black pod achieved similar genome size and gene model numbers by different mechanisms.</title>
        <authorList>
            <person name="Ali S."/>
            <person name="Shao J."/>
            <person name="Larry D.J."/>
            <person name="Kronmiller B."/>
            <person name="Shen D."/>
            <person name="Strem M.D."/>
            <person name="Melnick R.L."/>
            <person name="Guiltinan M.J."/>
            <person name="Tyler B.M."/>
            <person name="Meinhardt L.W."/>
            <person name="Bailey B.A."/>
        </authorList>
    </citation>
    <scope>NUCLEOTIDE SEQUENCE [LARGE SCALE GENOMIC DNA]</scope>
    <source>
        <strain evidence="2">zdho120</strain>
    </source>
</reference>
<proteinExistence type="predicted"/>
<sequence length="334" mass="37880">MHMPAKSSTLCMVQAVLIQDSPFWIKVVSAPNTWCDDHTCVEVDTGPRCFEANLSLRRAMSTVLGPEAINEETFTRCYHKSSRYFALGLLWDTTRGCVSIPIEKIEKARHRIHAVLNGSSFPVSVIRPVLGSLRYIATCFPPARAFYQNLQAFETTFRRFEKRSVPPDVIDDLRWFLEVLPLEDKLNSIPVEYFSNAAEPSIFIYVDASDTGLCALEPRLKQYIRGEFSEETRQNFSVSKAENSINVRDLMRAVLAALHWGSMWANSDRHRSHICFYITSTSAVSWLSKRSSSHPVVRLYNRLLSLAEFRYSLVFSAAHIPGEENVMADAGSRA</sequence>
<gene>
    <name evidence="1" type="ORF">PHMEG_0009288</name>
</gene>
<dbReference type="InterPro" id="IPR052055">
    <property type="entry name" value="Hepadnavirus_pol/RT"/>
</dbReference>
<keyword evidence="2" id="KW-1185">Reference proteome</keyword>
<accession>A0A225WGL0</accession>
<protein>
    <submittedName>
        <fullName evidence="1">Uncharacterized protein</fullName>
    </submittedName>
</protein>
<evidence type="ECO:0000313" key="2">
    <source>
        <dbReference type="Proteomes" id="UP000198211"/>
    </source>
</evidence>
<name>A0A225WGL0_9STRA</name>
<dbReference type="PANTHER" id="PTHR33050:SF7">
    <property type="entry name" value="RIBONUCLEASE H"/>
    <property type="match status" value="1"/>
</dbReference>
<dbReference type="Proteomes" id="UP000198211">
    <property type="component" value="Unassembled WGS sequence"/>
</dbReference>
<dbReference type="STRING" id="4795.A0A225WGL0"/>